<keyword evidence="4" id="KW-0732">Signal</keyword>
<dbReference type="InterPro" id="IPR016007">
    <property type="entry name" value="Alpha_rhamnosid"/>
</dbReference>
<evidence type="ECO:0000259" key="6">
    <source>
        <dbReference type="Pfam" id="PF08531"/>
    </source>
</evidence>
<evidence type="ECO:0000259" key="8">
    <source>
        <dbReference type="Pfam" id="PF17390"/>
    </source>
</evidence>
<organism evidence="9 10">
    <name type="scientific">Lacihabitans lacunae</name>
    <dbReference type="NCBI Taxonomy" id="1028214"/>
    <lineage>
        <taxon>Bacteria</taxon>
        <taxon>Pseudomonadati</taxon>
        <taxon>Bacteroidota</taxon>
        <taxon>Cytophagia</taxon>
        <taxon>Cytophagales</taxon>
        <taxon>Leadbetterellaceae</taxon>
        <taxon>Lacihabitans</taxon>
    </lineage>
</organism>
<feature type="domain" description="Alpha-L-rhamnosidase six-hairpin glycosidase" evidence="7">
    <location>
        <begin position="446"/>
        <end position="798"/>
    </location>
</feature>
<protein>
    <recommendedName>
        <fullName evidence="2">alpha-L-rhamnosidase</fullName>
        <ecNumber evidence="2">3.2.1.40</ecNumber>
    </recommendedName>
</protein>
<evidence type="ECO:0000259" key="7">
    <source>
        <dbReference type="Pfam" id="PF17389"/>
    </source>
</evidence>
<dbReference type="RefSeq" id="WP_379833460.1">
    <property type="nucleotide sequence ID" value="NZ_JBHRYQ010000001.1"/>
</dbReference>
<dbReference type="InterPro" id="IPR013737">
    <property type="entry name" value="Bac_rhamnosid_N"/>
</dbReference>
<name>A0ABV7YS66_9BACT</name>
<dbReference type="InterPro" id="IPR012341">
    <property type="entry name" value="6hp_glycosidase-like_sf"/>
</dbReference>
<dbReference type="Pfam" id="PF17389">
    <property type="entry name" value="Bac_rhamnosid6H"/>
    <property type="match status" value="1"/>
</dbReference>
<evidence type="ECO:0000256" key="1">
    <source>
        <dbReference type="ARBA" id="ARBA00001445"/>
    </source>
</evidence>
<dbReference type="EC" id="3.2.1.40" evidence="2"/>
<evidence type="ECO:0000256" key="2">
    <source>
        <dbReference type="ARBA" id="ARBA00012652"/>
    </source>
</evidence>
<dbReference type="InterPro" id="IPR035398">
    <property type="entry name" value="Bac_rhamnosid_C"/>
</dbReference>
<accession>A0ABV7YS66</accession>
<dbReference type="Pfam" id="PF05592">
    <property type="entry name" value="Bac_rhamnosid"/>
    <property type="match status" value="1"/>
</dbReference>
<feature type="domain" description="Bacterial alpha-L-rhamnosidase N-terminal" evidence="6">
    <location>
        <begin position="159"/>
        <end position="329"/>
    </location>
</feature>
<dbReference type="GO" id="GO:0016787">
    <property type="term" value="F:hydrolase activity"/>
    <property type="evidence" value="ECO:0007669"/>
    <property type="project" value="UniProtKB-KW"/>
</dbReference>
<dbReference type="Pfam" id="PF25788">
    <property type="entry name" value="Ig_Rha78A_N"/>
    <property type="match status" value="1"/>
</dbReference>
<evidence type="ECO:0000259" key="5">
    <source>
        <dbReference type="Pfam" id="PF05592"/>
    </source>
</evidence>
<dbReference type="Gene3D" id="2.60.40.10">
    <property type="entry name" value="Immunoglobulins"/>
    <property type="match status" value="1"/>
</dbReference>
<dbReference type="PANTHER" id="PTHR33307">
    <property type="entry name" value="ALPHA-RHAMNOSIDASE (EUROFUNG)"/>
    <property type="match status" value="1"/>
</dbReference>
<comment type="catalytic activity">
    <reaction evidence="1">
        <text>Hydrolysis of terminal non-reducing alpha-L-rhamnose residues in alpha-L-rhamnosides.</text>
        <dbReference type="EC" id="3.2.1.40"/>
    </reaction>
</comment>
<keyword evidence="10" id="KW-1185">Reference proteome</keyword>
<dbReference type="Pfam" id="PF08531">
    <property type="entry name" value="Bac_rhamnosid_N"/>
    <property type="match status" value="1"/>
</dbReference>
<dbReference type="Gene3D" id="2.60.120.260">
    <property type="entry name" value="Galactose-binding domain-like"/>
    <property type="match status" value="2"/>
</dbReference>
<dbReference type="Gene3D" id="2.60.420.10">
    <property type="entry name" value="Maltose phosphorylase, domain 3"/>
    <property type="match status" value="1"/>
</dbReference>
<dbReference type="InterPro" id="IPR013783">
    <property type="entry name" value="Ig-like_fold"/>
</dbReference>
<evidence type="ECO:0000256" key="4">
    <source>
        <dbReference type="SAM" id="SignalP"/>
    </source>
</evidence>
<evidence type="ECO:0000256" key="3">
    <source>
        <dbReference type="ARBA" id="ARBA00022801"/>
    </source>
</evidence>
<dbReference type="InterPro" id="IPR008928">
    <property type="entry name" value="6-hairpin_glycosidase_sf"/>
</dbReference>
<evidence type="ECO:0000313" key="10">
    <source>
        <dbReference type="Proteomes" id="UP001595616"/>
    </source>
</evidence>
<dbReference type="InterPro" id="IPR008902">
    <property type="entry name" value="Rhamnosid_concanavalin"/>
</dbReference>
<evidence type="ECO:0000313" key="9">
    <source>
        <dbReference type="EMBL" id="MFC3809022.1"/>
    </source>
</evidence>
<feature type="chain" id="PRO_5045455870" description="alpha-L-rhamnosidase" evidence="4">
    <location>
        <begin position="17"/>
        <end position="906"/>
    </location>
</feature>
<feature type="domain" description="Alpha-L-rhamnosidase C-terminal" evidence="8">
    <location>
        <begin position="800"/>
        <end position="873"/>
    </location>
</feature>
<proteinExistence type="predicted"/>
<dbReference type="EMBL" id="JBHRYQ010000001">
    <property type="protein sequence ID" value="MFC3809022.1"/>
    <property type="molecule type" value="Genomic_DNA"/>
</dbReference>
<dbReference type="Pfam" id="PF17390">
    <property type="entry name" value="Bac_rhamnosid_C"/>
    <property type="match status" value="1"/>
</dbReference>
<sequence>MMKTIVLILLSFVASAQLSTYDLTCEHLTNPVGIDVKEPRLSWKLKSDKRNTSQTAYLIEVSESTDFNKKSIVWTSKKVNSSASILQMYAGPLKSRTRYFWRVKVWDNQDQESAWSATSIFETGFLSNTEWVAKWIEIPNDTMRISPTILLRKDFPIKKKIKEAKAYVTAHGLYELYLNGQKIGDQVLTPGWTSYNKRLQYQVYNVTNHLNQGKNAVGAMLADGWYRGNLGWQNKYAVYGNQRGLLCQIHVKYTDNSEEIITSDADWKASQAGPIRMADIYNGETYDATKTISDWTKPAFNDSKWHAVHVANYKNDVLVASMGAPIKRIQEIKPIRIFRTPKGTLVADFGQNMVGWVKLKVKGPAGTVIKMQHAEVLDKYGEFYTANLRTAKATATYIIGESNMEETYEPRFTFFGFRYFSIEGLPAGTELTPDNLTAVVVHSDFEETGEFTCSNPKINQLQSNIRWGQKGNFVDVPTDCPQRDERLGWTGDAQAFVRTASFNADVAAFFTKWLADVKADQRPGGEVPFVVPDALNPQGSLTVPTSAGWGDVAVIAPWTIYEVYGDKKLLAEQYGSMKAWVEYIRSKSGNNLIWKNGSVFGDWLFYVPASGSTREADGHTNQNYIATAFFAYSTKLTAQAAQVLGKTEDAKMYNELFEQIKIKFNNEYVTLSGRTASDSQTSYILALMFDLLPENQRPKAVGYLVEDIKGRKNHLSTGFLGTPYITKVLSDNGQTDVAYDLLFQETYPSWLYPVKMGATTIWERWDGQKPDSTFQTTGMNSFNHYAYGAIGDWMYRVVAGIEIGEAGYKHILIQPHPTTKLDFAKASFESSYGQIVSHWSREGGKMKLQVEVPANTTATIMLPEAKVNQISADGQIMTESDIYKNIKAENKSVHVEVGSGSYVFEW</sequence>
<dbReference type="PANTHER" id="PTHR33307:SF6">
    <property type="entry name" value="ALPHA-RHAMNOSIDASE (EUROFUNG)-RELATED"/>
    <property type="match status" value="1"/>
</dbReference>
<dbReference type="PIRSF" id="PIRSF010631">
    <property type="entry name" value="A-rhamnsds"/>
    <property type="match status" value="1"/>
</dbReference>
<comment type="caution">
    <text evidence="9">The sequence shown here is derived from an EMBL/GenBank/DDBJ whole genome shotgun (WGS) entry which is preliminary data.</text>
</comment>
<gene>
    <name evidence="9" type="ORF">ACFOOI_00020</name>
</gene>
<dbReference type="SUPFAM" id="SSF48208">
    <property type="entry name" value="Six-hairpin glycosidases"/>
    <property type="match status" value="1"/>
</dbReference>
<dbReference type="Proteomes" id="UP001595616">
    <property type="component" value="Unassembled WGS sequence"/>
</dbReference>
<reference evidence="10" key="1">
    <citation type="journal article" date="2019" name="Int. J. Syst. Evol. Microbiol.">
        <title>The Global Catalogue of Microorganisms (GCM) 10K type strain sequencing project: providing services to taxonomists for standard genome sequencing and annotation.</title>
        <authorList>
            <consortium name="The Broad Institute Genomics Platform"/>
            <consortium name="The Broad Institute Genome Sequencing Center for Infectious Disease"/>
            <person name="Wu L."/>
            <person name="Ma J."/>
        </authorList>
    </citation>
    <scope>NUCLEOTIDE SEQUENCE [LARGE SCALE GENOMIC DNA]</scope>
    <source>
        <strain evidence="10">CECT 7956</strain>
    </source>
</reference>
<keyword evidence="3 9" id="KW-0378">Hydrolase</keyword>
<dbReference type="InterPro" id="IPR035396">
    <property type="entry name" value="Bac_rhamnosid6H"/>
</dbReference>
<feature type="domain" description="Alpha-L-rhamnosidase concanavalin-like" evidence="5">
    <location>
        <begin position="339"/>
        <end position="442"/>
    </location>
</feature>
<dbReference type="Gene3D" id="1.50.10.10">
    <property type="match status" value="1"/>
</dbReference>
<feature type="signal peptide" evidence="4">
    <location>
        <begin position="1"/>
        <end position="16"/>
    </location>
</feature>